<dbReference type="RefSeq" id="WP_122140037.1">
    <property type="nucleotide sequence ID" value="NZ_RFLX01000009.1"/>
</dbReference>
<keyword evidence="4" id="KW-1185">Reference proteome</keyword>
<dbReference type="InterPro" id="IPR018389">
    <property type="entry name" value="DctP_fam"/>
</dbReference>
<proteinExistence type="predicted"/>
<dbReference type="NCBIfam" id="NF037995">
    <property type="entry name" value="TRAP_S1"/>
    <property type="match status" value="1"/>
</dbReference>
<dbReference type="PANTHER" id="PTHR33376">
    <property type="match status" value="1"/>
</dbReference>
<evidence type="ECO:0000256" key="1">
    <source>
        <dbReference type="ARBA" id="ARBA00022729"/>
    </source>
</evidence>
<feature type="chain" id="PRO_5046602781" evidence="2">
    <location>
        <begin position="26"/>
        <end position="327"/>
    </location>
</feature>
<dbReference type="Proteomes" id="UP000274097">
    <property type="component" value="Unassembled WGS sequence"/>
</dbReference>
<evidence type="ECO:0000256" key="2">
    <source>
        <dbReference type="SAM" id="SignalP"/>
    </source>
</evidence>
<gene>
    <name evidence="3" type="ORF">EBE87_13540</name>
</gene>
<organism evidence="3 4">
    <name type="scientific">Teichococcus wenyumeiae</name>
    <dbReference type="NCBI Taxonomy" id="2478470"/>
    <lineage>
        <taxon>Bacteria</taxon>
        <taxon>Pseudomonadati</taxon>
        <taxon>Pseudomonadota</taxon>
        <taxon>Alphaproteobacteria</taxon>
        <taxon>Acetobacterales</taxon>
        <taxon>Roseomonadaceae</taxon>
        <taxon>Roseomonas</taxon>
    </lineage>
</organism>
<protein>
    <submittedName>
        <fullName evidence="3">TRAP transporter substrate-binding protein DctP</fullName>
    </submittedName>
</protein>
<name>A0ABX9VIC0_9PROT</name>
<keyword evidence="1 2" id="KW-0732">Signal</keyword>
<feature type="signal peptide" evidence="2">
    <location>
        <begin position="1"/>
        <end position="25"/>
    </location>
</feature>
<accession>A0ABX9VIC0</accession>
<evidence type="ECO:0000313" key="4">
    <source>
        <dbReference type="Proteomes" id="UP000274097"/>
    </source>
</evidence>
<dbReference type="EMBL" id="RFLX01000009">
    <property type="protein sequence ID" value="RMI20843.1"/>
    <property type="molecule type" value="Genomic_DNA"/>
</dbReference>
<dbReference type="Gene3D" id="3.40.190.170">
    <property type="entry name" value="Bacterial extracellular solute-binding protein, family 7"/>
    <property type="match status" value="1"/>
</dbReference>
<dbReference type="Pfam" id="PF03480">
    <property type="entry name" value="DctP"/>
    <property type="match status" value="1"/>
</dbReference>
<reference evidence="3 4" key="1">
    <citation type="submission" date="2018-10" db="EMBL/GenBank/DDBJ databases">
        <title>Roseomonas sp. nov., isolated from feces of Tibetan antelopes in the Qinghai-Tibet plateau, China.</title>
        <authorList>
            <person name="Tian Z."/>
        </authorList>
    </citation>
    <scope>NUCLEOTIDE SEQUENCE [LARGE SCALE GENOMIC DNA]</scope>
    <source>
        <strain evidence="3 4">Z23</strain>
    </source>
</reference>
<comment type="caution">
    <text evidence="3">The sequence shown here is derived from an EMBL/GenBank/DDBJ whole genome shotgun (WGS) entry which is preliminary data.</text>
</comment>
<evidence type="ECO:0000313" key="3">
    <source>
        <dbReference type="EMBL" id="RMI20843.1"/>
    </source>
</evidence>
<sequence length="327" mass="34801">MAATRRGIVTAGTAIWLGAALPARAQARWQAATPWVDGNSQTRNLRQFIDEARLAGGEGLDIRLHAAGALLTSGEMLQGLQTGQVQLGELLLAVEAALDPMLELDSLPFVARSLEEARRLAAVTRPLIEQRLRREGLTLLYMAPWPPPGLFSGFAVNALEDLRGTRMRTMTPTAARLANLAGALSASVEPEEGPPSSAGPLATTMFASASIGVDVRAWSFARFYMPLDIAFPKDAVCAQSRAWEALPAQHRAAMLQAAAAAEERAWALASSERPAAQAVLASHGITLHAPSPRLLAELEQLGQTMLAEWRARAGEAGARVLGELRPG</sequence>
<dbReference type="InterPro" id="IPR038404">
    <property type="entry name" value="TRAP_DctP_sf"/>
</dbReference>
<dbReference type="PANTHER" id="PTHR33376:SF4">
    <property type="entry name" value="SIALIC ACID-BINDING PERIPLASMIC PROTEIN SIAP"/>
    <property type="match status" value="1"/>
</dbReference>